<keyword evidence="5 8" id="KW-0560">Oxidoreductase</keyword>
<keyword evidence="11" id="KW-1185">Reference proteome</keyword>
<evidence type="ECO:0000256" key="8">
    <source>
        <dbReference type="HAMAP-Rule" id="MF_00660"/>
    </source>
</evidence>
<dbReference type="GO" id="GO:0018189">
    <property type="term" value="P:pyrroloquinoline quinone biosynthetic process"/>
    <property type="evidence" value="ECO:0007669"/>
    <property type="project" value="UniProtKB-UniRule"/>
</dbReference>
<dbReference type="SMART" id="SM00729">
    <property type="entry name" value="Elp3"/>
    <property type="match status" value="1"/>
</dbReference>
<geneLocation type="plasmid" evidence="10 11">
    <name>AZO_p3</name>
</geneLocation>
<comment type="subunit">
    <text evidence="8">Interacts with PqqD. The interaction is necessary for activity of PqqE.</text>
</comment>
<dbReference type="InterPro" id="IPR050377">
    <property type="entry name" value="Radical_SAM_PqqE_MftC-like"/>
</dbReference>
<dbReference type="PANTHER" id="PTHR11228:SF7">
    <property type="entry name" value="PQQA PEPTIDE CYCLASE"/>
    <property type="match status" value="1"/>
</dbReference>
<dbReference type="InterPro" id="IPR013785">
    <property type="entry name" value="Aldolase_TIM"/>
</dbReference>
<proteinExistence type="inferred from homology"/>
<dbReference type="Pfam" id="PF13186">
    <property type="entry name" value="SPASM"/>
    <property type="match status" value="1"/>
</dbReference>
<dbReference type="PANTHER" id="PTHR11228">
    <property type="entry name" value="RADICAL SAM DOMAIN PROTEIN"/>
    <property type="match status" value="1"/>
</dbReference>
<keyword evidence="10" id="KW-0614">Plasmid</keyword>
<comment type="pathway">
    <text evidence="8">Cofactor biosynthesis; pyrroloquinoline quinone biosynthesis.</text>
</comment>
<dbReference type="GO" id="GO:0016491">
    <property type="term" value="F:oxidoreductase activity"/>
    <property type="evidence" value="ECO:0007669"/>
    <property type="project" value="UniProtKB-KW"/>
</dbReference>
<dbReference type="SUPFAM" id="SSF102114">
    <property type="entry name" value="Radical SAM enzymes"/>
    <property type="match status" value="1"/>
</dbReference>
<dbReference type="InterPro" id="IPR011843">
    <property type="entry name" value="PQQ_synth_PqqE_bac"/>
</dbReference>
<evidence type="ECO:0000256" key="2">
    <source>
        <dbReference type="ARBA" id="ARBA00022691"/>
    </source>
</evidence>
<dbReference type="CDD" id="cd21119">
    <property type="entry name" value="SPASM_PqqE"/>
    <property type="match status" value="1"/>
</dbReference>
<comment type="similarity">
    <text evidence="8">Belongs to the radical SAM superfamily. PqqE family.</text>
</comment>
<dbReference type="EC" id="1.21.98.4" evidence="8"/>
<dbReference type="NCBIfam" id="TIGR02109">
    <property type="entry name" value="PQQ_syn_pqqE"/>
    <property type="match status" value="1"/>
</dbReference>
<evidence type="ECO:0000256" key="6">
    <source>
        <dbReference type="ARBA" id="ARBA00023004"/>
    </source>
</evidence>
<dbReference type="GO" id="GO:1904047">
    <property type="term" value="F:S-adenosyl-L-methionine binding"/>
    <property type="evidence" value="ECO:0007669"/>
    <property type="project" value="UniProtKB-UniRule"/>
</dbReference>
<dbReference type="GO" id="GO:0032324">
    <property type="term" value="P:molybdopterin cofactor biosynthetic process"/>
    <property type="evidence" value="ECO:0007669"/>
    <property type="project" value="UniProtKB-ARBA"/>
</dbReference>
<dbReference type="InterPro" id="IPR017200">
    <property type="entry name" value="PqqE-like"/>
</dbReference>
<dbReference type="GO" id="GO:0051539">
    <property type="term" value="F:4 iron, 4 sulfur cluster binding"/>
    <property type="evidence" value="ECO:0007669"/>
    <property type="project" value="UniProtKB-KW"/>
</dbReference>
<dbReference type="Gene3D" id="3.20.20.70">
    <property type="entry name" value="Aldolase class I"/>
    <property type="match status" value="1"/>
</dbReference>
<dbReference type="Pfam" id="PF04055">
    <property type="entry name" value="Radical_SAM"/>
    <property type="match status" value="1"/>
</dbReference>
<evidence type="ECO:0000256" key="3">
    <source>
        <dbReference type="ARBA" id="ARBA00022723"/>
    </source>
</evidence>
<sequence>MSSHEVPQEVRQMSCALPAFAAATAAEPAPPFAVLMELTHRCPLRCPYCSNPVALDSASAELDTATWKRVLDEAADVGALQVHFSGGEPCVRKDLEELVAHATEIGLYSNLITSAVLLDRPRLERLQRAGLQHVQISLQDSEATGADRVGGYKGGHVKKLEVARAVVAQGLALTINAVLHRHNIDRVNDVIDLAMELGAGRIEIANVQYYGWALANRAALMPSRDQLLAMDAAVRARLPELAGRIVVDYVVPDYYARRPKSCMGGWARRFMNVTPRGRVLPCHAAETIPGLEFETVHDRSLSDIWRDGPAFARYRGTAWMPEPCQSCDHKEEDWGGCRCQALALAGSADATDPVCELSPAHAEVAVLRDRDAAALESVWTYRGA</sequence>
<dbReference type="NCBIfam" id="TIGR04085">
    <property type="entry name" value="rSAM_more_4Fe4S"/>
    <property type="match status" value="1"/>
</dbReference>
<dbReference type="InterPro" id="IPR007197">
    <property type="entry name" value="rSAM"/>
</dbReference>
<dbReference type="PROSITE" id="PS51918">
    <property type="entry name" value="RADICAL_SAM"/>
    <property type="match status" value="1"/>
</dbReference>
<dbReference type="InterPro" id="IPR023885">
    <property type="entry name" value="4Fe4S-binding_SPASM_dom"/>
</dbReference>
<dbReference type="Proteomes" id="UP000005667">
    <property type="component" value="Plasmid AZO_p3"/>
</dbReference>
<name>G7ZFN0_AZOL4</name>
<organism evidence="10 11">
    <name type="scientific">Azospirillum lipoferum (strain 4B)</name>
    <dbReference type="NCBI Taxonomy" id="862719"/>
    <lineage>
        <taxon>Bacteria</taxon>
        <taxon>Pseudomonadati</taxon>
        <taxon>Pseudomonadota</taxon>
        <taxon>Alphaproteobacteria</taxon>
        <taxon>Rhodospirillales</taxon>
        <taxon>Azospirillaceae</taxon>
        <taxon>Azospirillum</taxon>
    </lineage>
</organism>
<evidence type="ECO:0000313" key="10">
    <source>
        <dbReference type="EMBL" id="CBS90398.1"/>
    </source>
</evidence>
<dbReference type="GO" id="GO:0005506">
    <property type="term" value="F:iron ion binding"/>
    <property type="evidence" value="ECO:0007669"/>
    <property type="project" value="UniProtKB-UniRule"/>
</dbReference>
<dbReference type="SFLD" id="SFLDS00029">
    <property type="entry name" value="Radical_SAM"/>
    <property type="match status" value="1"/>
</dbReference>
<dbReference type="InterPro" id="IPR000385">
    <property type="entry name" value="MoaA_NifB_PqqE_Fe-S-bd_CS"/>
</dbReference>
<keyword evidence="1 8" id="KW-0004">4Fe-4S</keyword>
<dbReference type="HOGENOM" id="CLU_009273_4_7_5"/>
<comment type="catalytic activity">
    <reaction evidence="8">
        <text>[PQQ precursor protein] + S-adenosyl-L-methionine = E-Y cross-linked-[PQQ precursor protein] + 5'-deoxyadenosine + L-methionine + H(+)</text>
        <dbReference type="Rhea" id="RHEA:56836"/>
        <dbReference type="Rhea" id="RHEA-COMP:14800"/>
        <dbReference type="Rhea" id="RHEA-COMP:14801"/>
        <dbReference type="ChEBI" id="CHEBI:15378"/>
        <dbReference type="ChEBI" id="CHEBI:17319"/>
        <dbReference type="ChEBI" id="CHEBI:57844"/>
        <dbReference type="ChEBI" id="CHEBI:59789"/>
        <dbReference type="ChEBI" id="CHEBI:141026"/>
        <dbReference type="ChEBI" id="CHEBI:141027"/>
        <dbReference type="EC" id="1.21.98.4"/>
    </reaction>
</comment>
<dbReference type="KEGG" id="ali:AZOLI_p30586"/>
<feature type="domain" description="Radical SAM core" evidence="9">
    <location>
        <begin position="28"/>
        <end position="248"/>
    </location>
</feature>
<comment type="cofactor">
    <cofactor evidence="8">
        <name>[4Fe-4S] cluster</name>
        <dbReference type="ChEBI" id="CHEBI:49883"/>
    </cofactor>
    <text evidence="8">Binds 1 [4Fe-4S] cluster. The cluster is coordinated with 3 cysteines and an exchangeable S-adenosyl-L-methionine.</text>
</comment>
<dbReference type="EMBL" id="FQ311871">
    <property type="protein sequence ID" value="CBS90398.1"/>
    <property type="molecule type" value="Genomic_DNA"/>
</dbReference>
<keyword evidence="3 8" id="KW-0479">Metal-binding</keyword>
<dbReference type="HAMAP" id="MF_00660">
    <property type="entry name" value="PqqE"/>
    <property type="match status" value="1"/>
</dbReference>
<feature type="binding site" evidence="8">
    <location>
        <position position="46"/>
    </location>
    <ligand>
        <name>[4Fe-4S] cluster</name>
        <dbReference type="ChEBI" id="CHEBI:49883"/>
        <note>4Fe-4S-S-AdoMet</note>
    </ligand>
</feature>
<evidence type="ECO:0000256" key="4">
    <source>
        <dbReference type="ARBA" id="ARBA00022905"/>
    </source>
</evidence>
<gene>
    <name evidence="8 10" type="primary">pqqE</name>
    <name evidence="10" type="ordered locus">AZOLI_p30586</name>
</gene>
<keyword evidence="4 8" id="KW-0884">PQQ biosynthesis</keyword>
<evidence type="ECO:0000256" key="1">
    <source>
        <dbReference type="ARBA" id="ARBA00022485"/>
    </source>
</evidence>
<feature type="binding site" evidence="8">
    <location>
        <position position="42"/>
    </location>
    <ligand>
        <name>[4Fe-4S] cluster</name>
        <dbReference type="ChEBI" id="CHEBI:49883"/>
        <note>4Fe-4S-S-AdoMet</note>
    </ligand>
</feature>
<dbReference type="SFLD" id="SFLDG01067">
    <property type="entry name" value="SPASM/twitch_domain_containing"/>
    <property type="match status" value="1"/>
</dbReference>
<evidence type="ECO:0000256" key="5">
    <source>
        <dbReference type="ARBA" id="ARBA00023002"/>
    </source>
</evidence>
<dbReference type="SFLD" id="SFLDG01386">
    <property type="entry name" value="main_SPASM_domain-containing"/>
    <property type="match status" value="1"/>
</dbReference>
<keyword evidence="6 8" id="KW-0408">Iron</keyword>
<accession>G7ZFN0</accession>
<dbReference type="SFLD" id="SFLDF00280">
    <property type="entry name" value="coenzyme_PQQ_synthesis_protein"/>
    <property type="match status" value="1"/>
</dbReference>
<dbReference type="AlphaFoldDB" id="G7ZFN0"/>
<dbReference type="InterPro" id="IPR006638">
    <property type="entry name" value="Elp3/MiaA/NifB-like_rSAM"/>
</dbReference>
<dbReference type="PROSITE" id="PS01305">
    <property type="entry name" value="MOAA_NIFB_PQQE"/>
    <property type="match status" value="1"/>
</dbReference>
<comment type="function">
    <text evidence="8">Catalyzes the cross-linking of a glutamate residue and a tyrosine residue in the PqqA protein as part of the biosynthesis of pyrroloquinoline quinone (PQQ).</text>
</comment>
<dbReference type="GO" id="GO:0009975">
    <property type="term" value="F:cyclase activity"/>
    <property type="evidence" value="ECO:0007669"/>
    <property type="project" value="UniProtKB-UniRule"/>
</dbReference>
<keyword evidence="2 8" id="KW-0949">S-adenosyl-L-methionine</keyword>
<dbReference type="InterPro" id="IPR058240">
    <property type="entry name" value="rSAM_sf"/>
</dbReference>
<protein>
    <recommendedName>
        <fullName evidence="8">PqqA peptide cyclase</fullName>
        <ecNumber evidence="8">1.21.98.4</ecNumber>
    </recommendedName>
    <alternativeName>
        <fullName evidence="8">Coenzyme PQQ synthesis protein E</fullName>
    </alternativeName>
</protein>
<reference evidence="11" key="1">
    <citation type="journal article" date="2011" name="PLoS Genet.">
        <title>Azospirillum genomes reveal transition of bacteria from aquatic to terrestrial environments.</title>
        <authorList>
            <person name="Wisniewski-Dye F."/>
            <person name="Borziak K."/>
            <person name="Khalsa-Moyers G."/>
            <person name="Alexandre G."/>
            <person name="Sukharnikov L.O."/>
            <person name="Wuichet K."/>
            <person name="Hurst G.B."/>
            <person name="McDonald W.H."/>
            <person name="Robertson J.S."/>
            <person name="Barbe V."/>
            <person name="Calteau A."/>
            <person name="Rouy Z."/>
            <person name="Mangenot S."/>
            <person name="Prigent-Combaret C."/>
            <person name="Normand P."/>
            <person name="Boyer M."/>
            <person name="Siguier P."/>
            <person name="Dessaux Y."/>
            <person name="Elmerich C."/>
            <person name="Condemine G."/>
            <person name="Krishnen G."/>
            <person name="Kennedy I."/>
            <person name="Paterson A.H."/>
            <person name="Gonzalez V."/>
            <person name="Mavingui P."/>
            <person name="Zhulin I.B."/>
        </authorList>
    </citation>
    <scope>NUCLEOTIDE SEQUENCE [LARGE SCALE GENOMIC DNA]</scope>
    <source>
        <strain evidence="11">4B</strain>
    </source>
</reference>
<dbReference type="UniPathway" id="UPA00539"/>
<feature type="binding site" evidence="8">
    <location>
        <position position="49"/>
    </location>
    <ligand>
        <name>[4Fe-4S] cluster</name>
        <dbReference type="ChEBI" id="CHEBI:49883"/>
        <note>4Fe-4S-S-AdoMet</note>
    </ligand>
</feature>
<evidence type="ECO:0000313" key="11">
    <source>
        <dbReference type="Proteomes" id="UP000005667"/>
    </source>
</evidence>
<dbReference type="CDD" id="cd01335">
    <property type="entry name" value="Radical_SAM"/>
    <property type="match status" value="1"/>
</dbReference>
<keyword evidence="7 8" id="KW-0411">Iron-sulfur</keyword>
<evidence type="ECO:0000259" key="9">
    <source>
        <dbReference type="PROSITE" id="PS51918"/>
    </source>
</evidence>
<dbReference type="PIRSF" id="PIRSF037420">
    <property type="entry name" value="PQQ_syn_pqqE"/>
    <property type="match status" value="1"/>
</dbReference>
<evidence type="ECO:0000256" key="7">
    <source>
        <dbReference type="ARBA" id="ARBA00023014"/>
    </source>
</evidence>